<dbReference type="STRING" id="1150112.SAMN04487893_1213"/>
<dbReference type="PANTHER" id="PTHR43280:SF29">
    <property type="entry name" value="ARAC-FAMILY TRANSCRIPTIONAL REGULATOR"/>
    <property type="match status" value="1"/>
</dbReference>
<dbReference type="PANTHER" id="PTHR43280">
    <property type="entry name" value="ARAC-FAMILY TRANSCRIPTIONAL REGULATOR"/>
    <property type="match status" value="1"/>
</dbReference>
<dbReference type="EMBL" id="FORU01000021">
    <property type="protein sequence ID" value="SFJ87949.1"/>
    <property type="molecule type" value="Genomic_DNA"/>
</dbReference>
<dbReference type="SMART" id="SM00342">
    <property type="entry name" value="HTH_ARAC"/>
    <property type="match status" value="1"/>
</dbReference>
<evidence type="ECO:0000259" key="5">
    <source>
        <dbReference type="PROSITE" id="PS01124"/>
    </source>
</evidence>
<feature type="transmembrane region" description="Helical" evidence="4">
    <location>
        <begin position="69"/>
        <end position="87"/>
    </location>
</feature>
<dbReference type="Proteomes" id="UP000243887">
    <property type="component" value="Unassembled WGS sequence"/>
</dbReference>
<dbReference type="Gene3D" id="1.10.10.60">
    <property type="entry name" value="Homeodomain-like"/>
    <property type="match status" value="1"/>
</dbReference>
<gene>
    <name evidence="6" type="ORF">SAMN04487893_1213</name>
</gene>
<reference evidence="7" key="1">
    <citation type="submission" date="2016-10" db="EMBL/GenBank/DDBJ databases">
        <authorList>
            <person name="Varghese N."/>
            <person name="Submissions S."/>
        </authorList>
    </citation>
    <scope>NUCLEOTIDE SEQUENCE [LARGE SCALE GENOMIC DNA]</scope>
    <source>
        <strain evidence="7">DSM 26542</strain>
    </source>
</reference>
<evidence type="ECO:0000256" key="4">
    <source>
        <dbReference type="SAM" id="Phobius"/>
    </source>
</evidence>
<dbReference type="PROSITE" id="PS01124">
    <property type="entry name" value="HTH_ARAC_FAMILY_2"/>
    <property type="match status" value="1"/>
</dbReference>
<feature type="transmembrane region" description="Helical" evidence="4">
    <location>
        <begin position="18"/>
        <end position="36"/>
    </location>
</feature>
<keyword evidence="7" id="KW-1185">Reference proteome</keyword>
<dbReference type="GO" id="GO:0043565">
    <property type="term" value="F:sequence-specific DNA binding"/>
    <property type="evidence" value="ECO:0007669"/>
    <property type="project" value="InterPro"/>
</dbReference>
<keyword evidence="3" id="KW-0804">Transcription</keyword>
<keyword evidence="2" id="KW-0238">DNA-binding</keyword>
<evidence type="ECO:0000256" key="3">
    <source>
        <dbReference type="ARBA" id="ARBA00023163"/>
    </source>
</evidence>
<keyword evidence="4" id="KW-1133">Transmembrane helix</keyword>
<protein>
    <submittedName>
        <fullName evidence="6">Transcriptional regulator, AraC family</fullName>
    </submittedName>
</protein>
<feature type="transmembrane region" description="Helical" evidence="4">
    <location>
        <begin position="42"/>
        <end position="60"/>
    </location>
</feature>
<feature type="transmembrane region" description="Helical" evidence="4">
    <location>
        <begin position="125"/>
        <end position="145"/>
    </location>
</feature>
<dbReference type="InterPro" id="IPR009057">
    <property type="entry name" value="Homeodomain-like_sf"/>
</dbReference>
<evidence type="ECO:0000256" key="1">
    <source>
        <dbReference type="ARBA" id="ARBA00023015"/>
    </source>
</evidence>
<dbReference type="InterPro" id="IPR018060">
    <property type="entry name" value="HTH_AraC"/>
</dbReference>
<feature type="transmembrane region" description="Helical" evidence="4">
    <location>
        <begin position="93"/>
        <end position="113"/>
    </location>
</feature>
<keyword evidence="4" id="KW-0812">Transmembrane</keyword>
<evidence type="ECO:0000256" key="2">
    <source>
        <dbReference type="ARBA" id="ARBA00023125"/>
    </source>
</evidence>
<dbReference type="Pfam" id="PF12833">
    <property type="entry name" value="HTH_18"/>
    <property type="match status" value="1"/>
</dbReference>
<evidence type="ECO:0000313" key="6">
    <source>
        <dbReference type="EMBL" id="SFJ87949.1"/>
    </source>
</evidence>
<accession>A0A1I3UZ27</accession>
<dbReference type="GO" id="GO:0003700">
    <property type="term" value="F:DNA-binding transcription factor activity"/>
    <property type="evidence" value="ECO:0007669"/>
    <property type="project" value="InterPro"/>
</dbReference>
<sequence>MQLILNISVSDIRCKRRFLFISTFLLLLIVELLFFWKTESIVLVAFNGPVLFLFQSLFINEKANSLEEIAIHLVIPFLYLCLFNSTLSQYELYSFGIPAILLCVYGILILVKGVKHKVDLHISVWVKYLSWFSIILGVLSFVLYLRRENIVNVQFCVYQYIISVFVFTIIYTLLLISNLIIFNIKENSKLLKDSKEEERQNMTIDITTKSGKLVSEYFSVSKDYLNPNFSFEDFALQMGMEKKVLTSVLNHELNISFYNLLALNRVEMAKKLIETQSEIYTLEYIMIESGFRSKSTFNRNFIRIVGMTPSDYRERYFKTEANV</sequence>
<organism evidence="6 7">
    <name type="scientific">Myroides guanonis</name>
    <dbReference type="NCBI Taxonomy" id="1150112"/>
    <lineage>
        <taxon>Bacteria</taxon>
        <taxon>Pseudomonadati</taxon>
        <taxon>Bacteroidota</taxon>
        <taxon>Flavobacteriia</taxon>
        <taxon>Flavobacteriales</taxon>
        <taxon>Flavobacteriaceae</taxon>
        <taxon>Myroides</taxon>
    </lineage>
</organism>
<evidence type="ECO:0000313" key="7">
    <source>
        <dbReference type="Proteomes" id="UP000243887"/>
    </source>
</evidence>
<name>A0A1I3UZ27_9FLAO</name>
<keyword evidence="4" id="KW-0472">Membrane</keyword>
<feature type="transmembrane region" description="Helical" evidence="4">
    <location>
        <begin position="157"/>
        <end position="182"/>
    </location>
</feature>
<feature type="domain" description="HTH araC/xylS-type" evidence="5">
    <location>
        <begin position="215"/>
        <end position="315"/>
    </location>
</feature>
<keyword evidence="1" id="KW-0805">Transcription regulation</keyword>
<proteinExistence type="predicted"/>
<dbReference type="AlphaFoldDB" id="A0A1I3UZ27"/>
<dbReference type="SUPFAM" id="SSF46689">
    <property type="entry name" value="Homeodomain-like"/>
    <property type="match status" value="1"/>
</dbReference>
<dbReference type="RefSeq" id="WP_177190215.1">
    <property type="nucleotide sequence ID" value="NZ_FORU01000021.1"/>
</dbReference>